<keyword evidence="1" id="KW-1133">Transmembrane helix</keyword>
<organism evidence="2 5">
    <name type="scientific">Medicago truncatula</name>
    <name type="common">Barrel medic</name>
    <name type="synonym">Medicago tribuloides</name>
    <dbReference type="NCBI Taxonomy" id="3880"/>
    <lineage>
        <taxon>Eukaryota</taxon>
        <taxon>Viridiplantae</taxon>
        <taxon>Streptophyta</taxon>
        <taxon>Embryophyta</taxon>
        <taxon>Tracheophyta</taxon>
        <taxon>Spermatophyta</taxon>
        <taxon>Magnoliopsida</taxon>
        <taxon>eudicotyledons</taxon>
        <taxon>Gunneridae</taxon>
        <taxon>Pentapetalae</taxon>
        <taxon>rosids</taxon>
        <taxon>fabids</taxon>
        <taxon>Fabales</taxon>
        <taxon>Fabaceae</taxon>
        <taxon>Papilionoideae</taxon>
        <taxon>50 kb inversion clade</taxon>
        <taxon>NPAAA clade</taxon>
        <taxon>Hologalegina</taxon>
        <taxon>IRL clade</taxon>
        <taxon>Trifolieae</taxon>
        <taxon>Medicago</taxon>
    </lineage>
</organism>
<reference evidence="2 5" key="2">
    <citation type="journal article" date="2014" name="BMC Genomics">
        <title>An improved genome release (version Mt4.0) for the model legume Medicago truncatula.</title>
        <authorList>
            <person name="Tang H."/>
            <person name="Krishnakumar V."/>
            <person name="Bidwell S."/>
            <person name="Rosen B."/>
            <person name="Chan A."/>
            <person name="Zhou S."/>
            <person name="Gentzbittel L."/>
            <person name="Childs K.L."/>
            <person name="Yandell M."/>
            <person name="Gundlach H."/>
            <person name="Mayer K.F."/>
            <person name="Schwartz D.C."/>
            <person name="Town C.D."/>
        </authorList>
    </citation>
    <scope>GENOME REANNOTATION</scope>
    <source>
        <strain evidence="4 5">cv. Jemalong A17</strain>
    </source>
</reference>
<feature type="transmembrane region" description="Helical" evidence="1">
    <location>
        <begin position="24"/>
        <end position="44"/>
    </location>
</feature>
<name>G7L2U1_MEDTR</name>
<keyword evidence="5" id="KW-1185">Reference proteome</keyword>
<dbReference type="EMBL" id="CM001223">
    <property type="protein sequence ID" value="AES81855.1"/>
    <property type="molecule type" value="Genomic_DNA"/>
</dbReference>
<dbReference type="PaxDb" id="3880-AES81855"/>
<dbReference type="AlphaFoldDB" id="G7L2U1"/>
<protein>
    <submittedName>
        <fullName evidence="2">Transmembrane protein, putative</fullName>
    </submittedName>
</protein>
<dbReference type="Proteomes" id="UP000265566">
    <property type="component" value="Chromosome 7"/>
</dbReference>
<reference evidence="2 5" key="1">
    <citation type="journal article" date="2011" name="Nature">
        <title>The Medicago genome provides insight into the evolution of rhizobial symbioses.</title>
        <authorList>
            <person name="Young N.D."/>
            <person name="Debelle F."/>
            <person name="Oldroyd G.E."/>
            <person name="Geurts R."/>
            <person name="Cannon S.B."/>
            <person name="Udvardi M.K."/>
            <person name="Benedito V.A."/>
            <person name="Mayer K.F."/>
            <person name="Gouzy J."/>
            <person name="Schoof H."/>
            <person name="Van de Peer Y."/>
            <person name="Proost S."/>
            <person name="Cook D.R."/>
            <person name="Meyers B.C."/>
            <person name="Spannagl M."/>
            <person name="Cheung F."/>
            <person name="De Mita S."/>
            <person name="Krishnakumar V."/>
            <person name="Gundlach H."/>
            <person name="Zhou S."/>
            <person name="Mudge J."/>
            <person name="Bharti A.K."/>
            <person name="Murray J.D."/>
            <person name="Naoumkina M.A."/>
            <person name="Rosen B."/>
            <person name="Silverstein K.A."/>
            <person name="Tang H."/>
            <person name="Rombauts S."/>
            <person name="Zhao P.X."/>
            <person name="Zhou P."/>
            <person name="Barbe V."/>
            <person name="Bardou P."/>
            <person name="Bechner M."/>
            <person name="Bellec A."/>
            <person name="Berger A."/>
            <person name="Berges H."/>
            <person name="Bidwell S."/>
            <person name="Bisseling T."/>
            <person name="Choisne N."/>
            <person name="Couloux A."/>
            <person name="Denny R."/>
            <person name="Deshpande S."/>
            <person name="Dai X."/>
            <person name="Doyle J.J."/>
            <person name="Dudez A.M."/>
            <person name="Farmer A.D."/>
            <person name="Fouteau S."/>
            <person name="Franken C."/>
            <person name="Gibelin C."/>
            <person name="Gish J."/>
            <person name="Goldstein S."/>
            <person name="Gonzalez A.J."/>
            <person name="Green P.J."/>
            <person name="Hallab A."/>
            <person name="Hartog M."/>
            <person name="Hua A."/>
            <person name="Humphray S.J."/>
            <person name="Jeong D.H."/>
            <person name="Jing Y."/>
            <person name="Jocker A."/>
            <person name="Kenton S.M."/>
            <person name="Kim D.J."/>
            <person name="Klee K."/>
            <person name="Lai H."/>
            <person name="Lang C."/>
            <person name="Lin S."/>
            <person name="Macmil S.L."/>
            <person name="Magdelenat G."/>
            <person name="Matthews L."/>
            <person name="McCorrison J."/>
            <person name="Monaghan E.L."/>
            <person name="Mun J.H."/>
            <person name="Najar F.Z."/>
            <person name="Nicholson C."/>
            <person name="Noirot C."/>
            <person name="O'Bleness M."/>
            <person name="Paule C.R."/>
            <person name="Poulain J."/>
            <person name="Prion F."/>
            <person name="Qin B."/>
            <person name="Qu C."/>
            <person name="Retzel E.F."/>
            <person name="Riddle C."/>
            <person name="Sallet E."/>
            <person name="Samain S."/>
            <person name="Samson N."/>
            <person name="Sanders I."/>
            <person name="Saurat O."/>
            <person name="Scarpelli C."/>
            <person name="Schiex T."/>
            <person name="Segurens B."/>
            <person name="Severin A.J."/>
            <person name="Sherrier D.J."/>
            <person name="Shi R."/>
            <person name="Sims S."/>
            <person name="Singer S.R."/>
            <person name="Sinharoy S."/>
            <person name="Sterck L."/>
            <person name="Viollet A."/>
            <person name="Wang B.B."/>
            <person name="Wang K."/>
            <person name="Wang M."/>
            <person name="Wang X."/>
            <person name="Warfsmann J."/>
            <person name="Weissenbach J."/>
            <person name="White D.D."/>
            <person name="White J.D."/>
            <person name="Wiley G.B."/>
            <person name="Wincker P."/>
            <person name="Xing Y."/>
            <person name="Yang L."/>
            <person name="Yao Z."/>
            <person name="Ying F."/>
            <person name="Zhai J."/>
            <person name="Zhou L."/>
            <person name="Zuber A."/>
            <person name="Denarie J."/>
            <person name="Dixon R.A."/>
            <person name="May G.D."/>
            <person name="Schwartz D.C."/>
            <person name="Rogers J."/>
            <person name="Quetier F."/>
            <person name="Town C.D."/>
            <person name="Roe B.A."/>
        </authorList>
    </citation>
    <scope>NUCLEOTIDE SEQUENCE [LARGE SCALE GENOMIC DNA]</scope>
    <source>
        <strain evidence="2">A17</strain>
        <strain evidence="4 5">cv. Jemalong A17</strain>
    </source>
</reference>
<sequence>MCVVSLDTRDINQYNSHSASSPPFPLVLLCIGPLLLGSLAKSMWKKSLTWLYLEEDFVNTKSDFIHDFSTNKNNDVLVKLIILLTTIKEESKT</sequence>
<dbReference type="EMBL" id="PSQE01000007">
    <property type="protein sequence ID" value="RHN48476.1"/>
    <property type="molecule type" value="Genomic_DNA"/>
</dbReference>
<evidence type="ECO:0000313" key="3">
    <source>
        <dbReference type="EMBL" id="RHN48476.1"/>
    </source>
</evidence>
<gene>
    <name evidence="2" type="ordered locus">MTR_7g101310</name>
    <name evidence="3" type="ORF">MtrunA17_Chr7g0264191</name>
</gene>
<proteinExistence type="predicted"/>
<evidence type="ECO:0000313" key="2">
    <source>
        <dbReference type="EMBL" id="AES81855.1"/>
    </source>
</evidence>
<evidence type="ECO:0000313" key="5">
    <source>
        <dbReference type="Proteomes" id="UP000002051"/>
    </source>
</evidence>
<evidence type="ECO:0000313" key="4">
    <source>
        <dbReference type="EnsemblPlants" id="AES81855"/>
    </source>
</evidence>
<keyword evidence="1" id="KW-0472">Membrane</keyword>
<accession>G7L2U1</accession>
<keyword evidence="1 2" id="KW-0812">Transmembrane</keyword>
<evidence type="ECO:0000256" key="1">
    <source>
        <dbReference type="SAM" id="Phobius"/>
    </source>
</evidence>
<dbReference type="Gramene" id="rna43195">
    <property type="protein sequence ID" value="RHN48476.1"/>
    <property type="gene ID" value="gene43195"/>
</dbReference>
<dbReference type="EnsemblPlants" id="AES81855">
    <property type="protein sequence ID" value="AES81855"/>
    <property type="gene ID" value="MTR_7g101310"/>
</dbReference>
<reference evidence="3" key="4">
    <citation type="journal article" date="2018" name="Nat. Plants">
        <title>Whole-genome landscape of Medicago truncatula symbiotic genes.</title>
        <authorList>
            <person name="Pecrix Y."/>
            <person name="Gamas P."/>
            <person name="Carrere S."/>
        </authorList>
    </citation>
    <scope>NUCLEOTIDE SEQUENCE</scope>
    <source>
        <tissue evidence="3">Leaves</tissue>
    </source>
</reference>
<reference evidence="4" key="3">
    <citation type="submission" date="2015-04" db="UniProtKB">
        <authorList>
            <consortium name="EnsemblPlants"/>
        </authorList>
    </citation>
    <scope>IDENTIFICATION</scope>
    <source>
        <strain evidence="4">cv. Jemalong A17</strain>
    </source>
</reference>
<dbReference type="HOGENOM" id="CLU_2403039_0_0_1"/>
<dbReference type="Proteomes" id="UP000002051">
    <property type="component" value="Unassembled WGS sequence"/>
</dbReference>